<evidence type="ECO:0000259" key="9">
    <source>
        <dbReference type="PROSITE" id="PS50929"/>
    </source>
</evidence>
<dbReference type="Pfam" id="PF00005">
    <property type="entry name" value="ABC_tran"/>
    <property type="match status" value="1"/>
</dbReference>
<dbReference type="InterPro" id="IPR011527">
    <property type="entry name" value="ABC1_TM_dom"/>
</dbReference>
<sequence length="582" mass="65473">MNTFKRLRHFYLPDRKFFFASIIFLIMMTSLTMAYPIVLQYAIDEVVIASNASLLPYLAVGFVLLTVLKAIATYLHQYCGDMFGIRSVYRLRQSLYEKLQYLPFRFYDNARTGDLMSRLTADVEAFRFFLSFGFAQVMNLFLIVVLSFTVMMVYSFQLALVSLVSMPFLAVVVCRFDKKVHPGFKRIRESFADMTTKVQENVSGMSTVKSLSQEGMEKDRFTRRNDDYKEKSLYNAGLWAVFFPVMELIGNICVVVLLGFGGYLVMSGQLQIGQLAASFSLMWYIVGPLMNLGFIINTFSQSKAAGERLLEVLDEEETDVRKGELFLDRLKGDVEFDHVSHIYQGEEAKALQGVSFHALPGSTIGLIGAAGSGKTTVTQLTAGFYHAAEGDIFLDGQPISRYSLADLRQNIGFVLQESFLFSSTIRDNIAYGRPDASMEDVVEAAKRAQAHTFITALEHGYETVLGERGMGLSGGQKQRLAIARAIVMDPAVLVLDDATSAVDMETEQRIQAAFREVMRGRTTFIIAHRISSLKHADQILVLEKGSIVEEGTHEELLKNASIYRRIHDIQFRDQDQVMQHQG</sequence>
<feature type="transmembrane region" description="Helical" evidence="7">
    <location>
        <begin position="55"/>
        <end position="76"/>
    </location>
</feature>
<dbReference type="CDD" id="cd18542">
    <property type="entry name" value="ABC_6TM_YknU_like"/>
    <property type="match status" value="1"/>
</dbReference>
<evidence type="ECO:0000256" key="6">
    <source>
        <dbReference type="ARBA" id="ARBA00023136"/>
    </source>
</evidence>
<dbReference type="GO" id="GO:0005524">
    <property type="term" value="F:ATP binding"/>
    <property type="evidence" value="ECO:0007669"/>
    <property type="project" value="UniProtKB-KW"/>
</dbReference>
<keyword evidence="6 7" id="KW-0472">Membrane</keyword>
<name>A0ABW5T1U8_9BACI</name>
<dbReference type="RefSeq" id="WP_380712748.1">
    <property type="nucleotide sequence ID" value="NZ_JBHUML010000002.1"/>
</dbReference>
<feature type="transmembrane region" description="Helical" evidence="7">
    <location>
        <begin position="281"/>
        <end position="299"/>
    </location>
</feature>
<evidence type="ECO:0000256" key="3">
    <source>
        <dbReference type="ARBA" id="ARBA00022741"/>
    </source>
</evidence>
<dbReference type="PROSITE" id="PS00211">
    <property type="entry name" value="ABC_TRANSPORTER_1"/>
    <property type="match status" value="1"/>
</dbReference>
<proteinExistence type="predicted"/>
<evidence type="ECO:0000256" key="4">
    <source>
        <dbReference type="ARBA" id="ARBA00022840"/>
    </source>
</evidence>
<dbReference type="PROSITE" id="PS50893">
    <property type="entry name" value="ABC_TRANSPORTER_2"/>
    <property type="match status" value="1"/>
</dbReference>
<evidence type="ECO:0000256" key="1">
    <source>
        <dbReference type="ARBA" id="ARBA00004651"/>
    </source>
</evidence>
<comment type="subcellular location">
    <subcellularLocation>
        <location evidence="1">Cell membrane</location>
        <topology evidence="1">Multi-pass membrane protein</topology>
    </subcellularLocation>
</comment>
<gene>
    <name evidence="10" type="ORF">ACFSUB_08510</name>
</gene>
<keyword evidence="3" id="KW-0547">Nucleotide-binding</keyword>
<reference evidence="11" key="1">
    <citation type="journal article" date="2019" name="Int. J. Syst. Evol. Microbiol.">
        <title>The Global Catalogue of Microorganisms (GCM) 10K type strain sequencing project: providing services to taxonomists for standard genome sequencing and annotation.</title>
        <authorList>
            <consortium name="The Broad Institute Genomics Platform"/>
            <consortium name="The Broad Institute Genome Sequencing Center for Infectious Disease"/>
            <person name="Wu L."/>
            <person name="Ma J."/>
        </authorList>
    </citation>
    <scope>NUCLEOTIDE SEQUENCE [LARGE SCALE GENOMIC DNA]</scope>
    <source>
        <strain evidence="11">KCTC 33792</strain>
    </source>
</reference>
<dbReference type="Gene3D" id="1.20.1560.10">
    <property type="entry name" value="ABC transporter type 1, transmembrane domain"/>
    <property type="match status" value="1"/>
</dbReference>
<keyword evidence="4 10" id="KW-0067">ATP-binding</keyword>
<evidence type="ECO:0000256" key="5">
    <source>
        <dbReference type="ARBA" id="ARBA00022989"/>
    </source>
</evidence>
<feature type="transmembrane region" description="Helical" evidence="7">
    <location>
        <begin position="21"/>
        <end position="43"/>
    </location>
</feature>
<dbReference type="Pfam" id="PF00664">
    <property type="entry name" value="ABC_membrane"/>
    <property type="match status" value="1"/>
</dbReference>
<feature type="transmembrane region" description="Helical" evidence="7">
    <location>
        <begin position="125"/>
        <end position="148"/>
    </location>
</feature>
<dbReference type="SMART" id="SM00382">
    <property type="entry name" value="AAA"/>
    <property type="match status" value="1"/>
</dbReference>
<dbReference type="InterPro" id="IPR017871">
    <property type="entry name" value="ABC_transporter-like_CS"/>
</dbReference>
<feature type="domain" description="ABC transporter" evidence="8">
    <location>
        <begin position="334"/>
        <end position="569"/>
    </location>
</feature>
<dbReference type="EMBL" id="JBHUML010000002">
    <property type="protein sequence ID" value="MFD2705508.1"/>
    <property type="molecule type" value="Genomic_DNA"/>
</dbReference>
<dbReference type="Gene3D" id="3.40.50.300">
    <property type="entry name" value="P-loop containing nucleotide triphosphate hydrolases"/>
    <property type="match status" value="1"/>
</dbReference>
<dbReference type="Proteomes" id="UP001597520">
    <property type="component" value="Unassembled WGS sequence"/>
</dbReference>
<feature type="transmembrane region" description="Helical" evidence="7">
    <location>
        <begin position="154"/>
        <end position="176"/>
    </location>
</feature>
<dbReference type="InterPro" id="IPR003439">
    <property type="entry name" value="ABC_transporter-like_ATP-bd"/>
</dbReference>
<evidence type="ECO:0000259" key="8">
    <source>
        <dbReference type="PROSITE" id="PS50893"/>
    </source>
</evidence>
<dbReference type="SUPFAM" id="SSF90123">
    <property type="entry name" value="ABC transporter transmembrane region"/>
    <property type="match status" value="1"/>
</dbReference>
<accession>A0ABW5T1U8</accession>
<keyword evidence="5 7" id="KW-1133">Transmembrane helix</keyword>
<dbReference type="SUPFAM" id="SSF52540">
    <property type="entry name" value="P-loop containing nucleoside triphosphate hydrolases"/>
    <property type="match status" value="1"/>
</dbReference>
<evidence type="ECO:0000256" key="2">
    <source>
        <dbReference type="ARBA" id="ARBA00022692"/>
    </source>
</evidence>
<evidence type="ECO:0000256" key="7">
    <source>
        <dbReference type="SAM" id="Phobius"/>
    </source>
</evidence>
<evidence type="ECO:0000313" key="11">
    <source>
        <dbReference type="Proteomes" id="UP001597520"/>
    </source>
</evidence>
<protein>
    <submittedName>
        <fullName evidence="10">ABC transporter ATP-binding protein</fullName>
    </submittedName>
</protein>
<feature type="domain" description="ABC transmembrane type-1" evidence="9">
    <location>
        <begin position="19"/>
        <end position="301"/>
    </location>
</feature>
<keyword evidence="11" id="KW-1185">Reference proteome</keyword>
<dbReference type="InterPro" id="IPR039421">
    <property type="entry name" value="Type_1_exporter"/>
</dbReference>
<dbReference type="PROSITE" id="PS50929">
    <property type="entry name" value="ABC_TM1F"/>
    <property type="match status" value="1"/>
</dbReference>
<comment type="caution">
    <text evidence="10">The sequence shown here is derived from an EMBL/GenBank/DDBJ whole genome shotgun (WGS) entry which is preliminary data.</text>
</comment>
<feature type="transmembrane region" description="Helical" evidence="7">
    <location>
        <begin position="233"/>
        <end position="261"/>
    </location>
</feature>
<evidence type="ECO:0000313" key="10">
    <source>
        <dbReference type="EMBL" id="MFD2705508.1"/>
    </source>
</evidence>
<dbReference type="InterPro" id="IPR036640">
    <property type="entry name" value="ABC1_TM_sf"/>
</dbReference>
<dbReference type="InterPro" id="IPR027417">
    <property type="entry name" value="P-loop_NTPase"/>
</dbReference>
<dbReference type="PANTHER" id="PTHR43394">
    <property type="entry name" value="ATP-DEPENDENT PERMEASE MDL1, MITOCHONDRIAL"/>
    <property type="match status" value="1"/>
</dbReference>
<dbReference type="InterPro" id="IPR003593">
    <property type="entry name" value="AAA+_ATPase"/>
</dbReference>
<keyword evidence="2 7" id="KW-0812">Transmembrane</keyword>
<dbReference type="PANTHER" id="PTHR43394:SF1">
    <property type="entry name" value="ATP-BINDING CASSETTE SUB-FAMILY B MEMBER 10, MITOCHONDRIAL"/>
    <property type="match status" value="1"/>
</dbReference>
<organism evidence="10 11">
    <name type="scientific">Salibacterium lacus</name>
    <dbReference type="NCBI Taxonomy" id="1898109"/>
    <lineage>
        <taxon>Bacteria</taxon>
        <taxon>Bacillati</taxon>
        <taxon>Bacillota</taxon>
        <taxon>Bacilli</taxon>
        <taxon>Bacillales</taxon>
        <taxon>Bacillaceae</taxon>
    </lineage>
</organism>